<dbReference type="RefSeq" id="WP_322465053.1">
    <property type="nucleotide sequence ID" value="NZ_JAXOJX010000009.1"/>
</dbReference>
<dbReference type="SUPFAM" id="SSF53448">
    <property type="entry name" value="Nucleotide-diphospho-sugar transferases"/>
    <property type="match status" value="1"/>
</dbReference>
<dbReference type="Proteomes" id="UP001293718">
    <property type="component" value="Unassembled WGS sequence"/>
</dbReference>
<name>A0ABU5ICZ5_9BURK</name>
<keyword evidence="3" id="KW-0808">Transferase</keyword>
<accession>A0ABU5ICZ5</accession>
<reference evidence="4 5" key="1">
    <citation type="submission" date="2023-11" db="EMBL/GenBank/DDBJ databases">
        <title>Draft genome of Azohydromonas lata strain H1 (DSM1123), a polyhydroxyalkanoate producer.</title>
        <authorList>
            <person name="Traversa D."/>
            <person name="D'Addabbo P."/>
            <person name="Pazzani C."/>
            <person name="Manzari C."/>
            <person name="Chiara M."/>
            <person name="Scrascia M."/>
        </authorList>
    </citation>
    <scope>NUCLEOTIDE SEQUENCE [LARGE SCALE GENOMIC DNA]</scope>
    <source>
        <strain evidence="4 5">H1</strain>
    </source>
</reference>
<evidence type="ECO:0000256" key="1">
    <source>
        <dbReference type="ARBA" id="ARBA00006739"/>
    </source>
</evidence>
<evidence type="ECO:0000256" key="2">
    <source>
        <dbReference type="ARBA" id="ARBA00022676"/>
    </source>
</evidence>
<sequence length="288" mass="30785">MKAVAVVVAYHLEPPALRPLLDSVAEAGLQAVVVDNTPGRAVAPPGAGPEWLVLGRNSGIAHAQNVGVARARALGAQAVLLLDQDSRLGADMVRRLLAGLRPGVPAIVAPVSRDARLGVEYPSFRFSALGYPRRVYAAHAAAPVPVDLVIASGSAATMAVFDLAGGMDEDFFIDYVDFEWCIRCRARGVDIHVLPGVEMEHAIGAAAVQAGPLTVFVHGPARCYYRLRNAFLLWRKPLVPRLFAFKTLAASLMHHLLQLRAVADRRQHLAAGWAALCHGLSGVRGERP</sequence>
<keyword evidence="2" id="KW-0328">Glycosyltransferase</keyword>
<dbReference type="PANTHER" id="PTHR43179:SF12">
    <property type="entry name" value="GALACTOFURANOSYLTRANSFERASE GLFT2"/>
    <property type="match status" value="1"/>
</dbReference>
<dbReference type="PANTHER" id="PTHR43179">
    <property type="entry name" value="RHAMNOSYLTRANSFERASE WBBL"/>
    <property type="match status" value="1"/>
</dbReference>
<dbReference type="CDD" id="cd02526">
    <property type="entry name" value="GT2_RfbF_like"/>
    <property type="match status" value="1"/>
</dbReference>
<protein>
    <submittedName>
        <fullName evidence="4">Glycosyltransferase family 2 protein</fullName>
    </submittedName>
</protein>
<proteinExistence type="inferred from homology"/>
<gene>
    <name evidence="4" type="ORF">SM757_08045</name>
</gene>
<comment type="caution">
    <text evidence="4">The sequence shown here is derived from an EMBL/GenBank/DDBJ whole genome shotgun (WGS) entry which is preliminary data.</text>
</comment>
<dbReference type="Gene3D" id="3.90.550.10">
    <property type="entry name" value="Spore Coat Polysaccharide Biosynthesis Protein SpsA, Chain A"/>
    <property type="match status" value="1"/>
</dbReference>
<dbReference type="InterPro" id="IPR029044">
    <property type="entry name" value="Nucleotide-diphossugar_trans"/>
</dbReference>
<comment type="similarity">
    <text evidence="1">Belongs to the glycosyltransferase 2 family.</text>
</comment>
<dbReference type="EMBL" id="JAXOJX010000009">
    <property type="protein sequence ID" value="MDZ5456525.1"/>
    <property type="molecule type" value="Genomic_DNA"/>
</dbReference>
<organism evidence="4 5">
    <name type="scientific">Azohydromonas lata</name>
    <dbReference type="NCBI Taxonomy" id="45677"/>
    <lineage>
        <taxon>Bacteria</taxon>
        <taxon>Pseudomonadati</taxon>
        <taxon>Pseudomonadota</taxon>
        <taxon>Betaproteobacteria</taxon>
        <taxon>Burkholderiales</taxon>
        <taxon>Sphaerotilaceae</taxon>
        <taxon>Azohydromonas</taxon>
    </lineage>
</organism>
<evidence type="ECO:0000256" key="3">
    <source>
        <dbReference type="ARBA" id="ARBA00022679"/>
    </source>
</evidence>
<keyword evidence="5" id="KW-1185">Reference proteome</keyword>
<evidence type="ECO:0000313" key="5">
    <source>
        <dbReference type="Proteomes" id="UP001293718"/>
    </source>
</evidence>
<evidence type="ECO:0000313" key="4">
    <source>
        <dbReference type="EMBL" id="MDZ5456525.1"/>
    </source>
</evidence>